<sequence>MPDSKYGTVKDGWGNRTNFQASYGLNTTPEDLEEGNEILELMQKNHTGRRPHQIIERGE</sequence>
<evidence type="ECO:0000313" key="2">
    <source>
        <dbReference type="Proteomes" id="UP000244722"/>
    </source>
</evidence>
<accession>A0A2T6ZYR4</accession>
<keyword evidence="2" id="KW-1185">Reference proteome</keyword>
<protein>
    <submittedName>
        <fullName evidence="1">Uncharacterized protein</fullName>
    </submittedName>
</protein>
<gene>
    <name evidence="1" type="ORF">B9Z19DRAFT_974322</name>
</gene>
<proteinExistence type="predicted"/>
<evidence type="ECO:0000313" key="1">
    <source>
        <dbReference type="EMBL" id="PUU80614.1"/>
    </source>
</evidence>
<comment type="caution">
    <text evidence="1">The sequence shown here is derived from an EMBL/GenBank/DDBJ whole genome shotgun (WGS) entry which is preliminary data.</text>
</comment>
<dbReference type="EMBL" id="NESQ01000061">
    <property type="protein sequence ID" value="PUU80614.1"/>
    <property type="molecule type" value="Genomic_DNA"/>
</dbReference>
<dbReference type="Proteomes" id="UP000244722">
    <property type="component" value="Unassembled WGS sequence"/>
</dbReference>
<dbReference type="AlphaFoldDB" id="A0A2T6ZYR4"/>
<dbReference type="OrthoDB" id="4232400at2759"/>
<name>A0A2T6ZYR4_TUBBO</name>
<reference evidence="1 2" key="1">
    <citation type="submission" date="2017-04" db="EMBL/GenBank/DDBJ databases">
        <title>Draft genome sequence of Tuber borchii Vittad., a whitish edible truffle.</title>
        <authorList>
            <consortium name="DOE Joint Genome Institute"/>
            <person name="Murat C."/>
            <person name="Kuo A."/>
            <person name="Barry K.W."/>
            <person name="Clum A."/>
            <person name="Dockter R.B."/>
            <person name="Fauchery L."/>
            <person name="Iotti M."/>
            <person name="Kohler A."/>
            <person name="Labutti K."/>
            <person name="Lindquist E.A."/>
            <person name="Lipzen A."/>
            <person name="Ohm R.A."/>
            <person name="Wang M."/>
            <person name="Grigoriev I.V."/>
            <person name="Zambonelli A."/>
            <person name="Martin F.M."/>
        </authorList>
    </citation>
    <scope>NUCLEOTIDE SEQUENCE [LARGE SCALE GENOMIC DNA]</scope>
    <source>
        <strain evidence="1 2">Tbo3840</strain>
    </source>
</reference>
<dbReference type="STRING" id="42251.A0A2T6ZYR4"/>
<organism evidence="1 2">
    <name type="scientific">Tuber borchii</name>
    <name type="common">White truffle</name>
    <dbReference type="NCBI Taxonomy" id="42251"/>
    <lineage>
        <taxon>Eukaryota</taxon>
        <taxon>Fungi</taxon>
        <taxon>Dikarya</taxon>
        <taxon>Ascomycota</taxon>
        <taxon>Pezizomycotina</taxon>
        <taxon>Pezizomycetes</taxon>
        <taxon>Pezizales</taxon>
        <taxon>Tuberaceae</taxon>
        <taxon>Tuber</taxon>
    </lineage>
</organism>